<name>A0A804Q6B7_MAIZE</name>
<reference evidence="3" key="1">
    <citation type="submission" date="2015-12" db="EMBL/GenBank/DDBJ databases">
        <title>Update maize B73 reference genome by single molecule sequencing technologies.</title>
        <authorList>
            <consortium name="Maize Genome Sequencing Project"/>
            <person name="Ware D."/>
        </authorList>
    </citation>
    <scope>NUCLEOTIDE SEQUENCE [LARGE SCALE GENOMIC DNA]</scope>
    <source>
        <strain evidence="3">cv. B73</strain>
    </source>
</reference>
<accession>A0A804Q6B7</accession>
<protein>
    <submittedName>
        <fullName evidence="2">Uncharacterized protein</fullName>
    </submittedName>
</protein>
<dbReference type="PANTHER" id="PTHR36741">
    <property type="entry name" value="OS07G0100500 PROTEIN"/>
    <property type="match status" value="1"/>
</dbReference>
<dbReference type="OrthoDB" id="1921521at2759"/>
<reference evidence="2" key="3">
    <citation type="submission" date="2021-05" db="UniProtKB">
        <authorList>
            <consortium name="EnsemblPlants"/>
        </authorList>
    </citation>
    <scope>IDENTIFICATION</scope>
    <source>
        <strain evidence="2">cv. B73</strain>
    </source>
</reference>
<evidence type="ECO:0000256" key="1">
    <source>
        <dbReference type="SAM" id="MobiDB-lite"/>
    </source>
</evidence>
<reference evidence="2" key="2">
    <citation type="submission" date="2019-07" db="EMBL/GenBank/DDBJ databases">
        <authorList>
            <person name="Seetharam A."/>
            <person name="Woodhouse M."/>
            <person name="Cannon E."/>
        </authorList>
    </citation>
    <scope>NUCLEOTIDE SEQUENCE [LARGE SCALE GENOMIC DNA]</scope>
    <source>
        <strain evidence="2">cv. B73</strain>
    </source>
</reference>
<feature type="compositionally biased region" description="Basic and acidic residues" evidence="1">
    <location>
        <begin position="1"/>
        <end position="36"/>
    </location>
</feature>
<evidence type="ECO:0000313" key="2">
    <source>
        <dbReference type="EnsemblPlants" id="Zm00001eb297980_P002"/>
    </source>
</evidence>
<dbReference type="AlphaFoldDB" id="A0A804Q6B7"/>
<organism evidence="2 3">
    <name type="scientific">Zea mays</name>
    <name type="common">Maize</name>
    <dbReference type="NCBI Taxonomy" id="4577"/>
    <lineage>
        <taxon>Eukaryota</taxon>
        <taxon>Viridiplantae</taxon>
        <taxon>Streptophyta</taxon>
        <taxon>Embryophyta</taxon>
        <taxon>Tracheophyta</taxon>
        <taxon>Spermatophyta</taxon>
        <taxon>Magnoliopsida</taxon>
        <taxon>Liliopsida</taxon>
        <taxon>Poales</taxon>
        <taxon>Poaceae</taxon>
        <taxon>PACMAD clade</taxon>
        <taxon>Panicoideae</taxon>
        <taxon>Andropogonodae</taxon>
        <taxon>Andropogoneae</taxon>
        <taxon>Tripsacinae</taxon>
        <taxon>Zea</taxon>
    </lineage>
</organism>
<dbReference type="Proteomes" id="UP000007305">
    <property type="component" value="Chromosome 7"/>
</dbReference>
<dbReference type="Gramene" id="Zm00001eb297980_T002">
    <property type="protein sequence ID" value="Zm00001eb297980_P002"/>
    <property type="gene ID" value="Zm00001eb297980"/>
</dbReference>
<evidence type="ECO:0000313" key="3">
    <source>
        <dbReference type="Proteomes" id="UP000007305"/>
    </source>
</evidence>
<proteinExistence type="predicted"/>
<dbReference type="EnsemblPlants" id="Zm00001eb297980_T002">
    <property type="protein sequence ID" value="Zm00001eb297980_P002"/>
    <property type="gene ID" value="Zm00001eb297980"/>
</dbReference>
<sequence>MDPPPTRDRGEELEPETRAFPDADDPETSRSEREEGIPPPPPPPPLRQQLMGACRADERLRPLLTLNVSCGAADDRLIAHLAQHFEVSEVGMLARCLCVPLVSLRVGKVQREGALLCPTHIRGKLNLVLLPSSSMRLTFVCDDGYPEQLALLSNGFEFSEVMIEEISADNSGRSFLIRISESKVFYYWCAEKSKEHGMELLAKVKKHVDVCPNEKASGTSCVAAVFGSGIAHAEDEVPSGGDSQEPFAEYDGTSNECDVHHWQKF</sequence>
<keyword evidence="3" id="KW-1185">Reference proteome</keyword>
<gene>
    <name evidence="2" type="primary">LOC103631857</name>
</gene>
<feature type="region of interest" description="Disordered" evidence="1">
    <location>
        <begin position="1"/>
        <end position="45"/>
    </location>
</feature>
<dbReference type="PANTHER" id="PTHR36741:SF1">
    <property type="entry name" value="OS07G0100500 PROTEIN"/>
    <property type="match status" value="1"/>
</dbReference>